<dbReference type="Pfam" id="PF00497">
    <property type="entry name" value="SBP_bac_3"/>
    <property type="match status" value="1"/>
</dbReference>
<feature type="region of interest" description="Disordered" evidence="2">
    <location>
        <begin position="291"/>
        <end position="313"/>
    </location>
</feature>
<protein>
    <submittedName>
        <fullName evidence="5">Glutamine ABC transporter substrate-binding protein</fullName>
    </submittedName>
</protein>
<sequence>MIELKKATKASVFLETAPFFDIKQQRSALIMKKMCYLLTMGLLAGSLTVPVFAASDADSASDKKWVIATDTVFKPFEYTDDDGNFVGIDVDVLDAIAKDQGFEYELKSLGWDASIAACQAGQADGMIAGASITDERKDSGWLFSDGYYNATQSMTVQKDSDIKGFDDLKGKTVGVKTGTQGATYAESLKDEYGFNITYYEDSPTMYQAVLGGQVVACFEDTPIMASSIKDGDLALQILEDTANEGSPYGFAIFDADNQELLDMFNAGLKDIKDSGEYNKIIAKYLGEDAVPTEEAEADADATETPAAEEEAAE</sequence>
<evidence type="ECO:0000259" key="4">
    <source>
        <dbReference type="SMART" id="SM00062"/>
    </source>
</evidence>
<comment type="caution">
    <text evidence="5">The sequence shown here is derived from an EMBL/GenBank/DDBJ whole genome shotgun (WGS) entry which is preliminary data.</text>
</comment>
<evidence type="ECO:0000313" key="6">
    <source>
        <dbReference type="Proteomes" id="UP000285897"/>
    </source>
</evidence>
<keyword evidence="3" id="KW-0812">Transmembrane</keyword>
<feature type="transmembrane region" description="Helical" evidence="3">
    <location>
        <begin position="34"/>
        <end position="53"/>
    </location>
</feature>
<evidence type="ECO:0000256" key="3">
    <source>
        <dbReference type="SAM" id="Phobius"/>
    </source>
</evidence>
<dbReference type="Gene3D" id="3.40.190.10">
    <property type="entry name" value="Periplasmic binding protein-like II"/>
    <property type="match status" value="2"/>
</dbReference>
<dbReference type="SUPFAM" id="SSF53850">
    <property type="entry name" value="Periplasmic binding protein-like II"/>
    <property type="match status" value="1"/>
</dbReference>
<keyword evidence="1" id="KW-0732">Signal</keyword>
<gene>
    <name evidence="5" type="ORF">DW021_12295</name>
</gene>
<dbReference type="EMBL" id="QROS01000009">
    <property type="protein sequence ID" value="RHL45615.1"/>
    <property type="molecule type" value="Genomic_DNA"/>
</dbReference>
<dbReference type="PANTHER" id="PTHR35936:SF38">
    <property type="entry name" value="GLUTAMINE-BINDING PERIPLASMIC PROTEIN"/>
    <property type="match status" value="1"/>
</dbReference>
<proteinExistence type="predicted"/>
<organism evidence="5 6">
    <name type="scientific">Blautia obeum</name>
    <dbReference type="NCBI Taxonomy" id="40520"/>
    <lineage>
        <taxon>Bacteria</taxon>
        <taxon>Bacillati</taxon>
        <taxon>Bacillota</taxon>
        <taxon>Clostridia</taxon>
        <taxon>Lachnospirales</taxon>
        <taxon>Lachnospiraceae</taxon>
        <taxon>Blautia</taxon>
    </lineage>
</organism>
<evidence type="ECO:0000313" key="5">
    <source>
        <dbReference type="EMBL" id="RHL45615.1"/>
    </source>
</evidence>
<dbReference type="InterPro" id="IPR001638">
    <property type="entry name" value="Solute-binding_3/MltF_N"/>
</dbReference>
<keyword evidence="3" id="KW-0472">Membrane</keyword>
<reference evidence="5 6" key="1">
    <citation type="submission" date="2018-08" db="EMBL/GenBank/DDBJ databases">
        <title>A genome reference for cultivated species of the human gut microbiota.</title>
        <authorList>
            <person name="Zou Y."/>
            <person name="Xue W."/>
            <person name="Luo G."/>
        </authorList>
    </citation>
    <scope>NUCLEOTIDE SEQUENCE [LARGE SCALE GENOMIC DNA]</scope>
    <source>
        <strain evidence="5 6">AF37-6AC</strain>
    </source>
</reference>
<evidence type="ECO:0000256" key="2">
    <source>
        <dbReference type="SAM" id="MobiDB-lite"/>
    </source>
</evidence>
<dbReference type="AlphaFoldDB" id="A0A415LAL4"/>
<evidence type="ECO:0000256" key="1">
    <source>
        <dbReference type="ARBA" id="ARBA00022729"/>
    </source>
</evidence>
<dbReference type="PANTHER" id="PTHR35936">
    <property type="entry name" value="MEMBRANE-BOUND LYTIC MUREIN TRANSGLYCOSYLASE F"/>
    <property type="match status" value="1"/>
</dbReference>
<feature type="domain" description="Solute-binding protein family 3/N-terminal" evidence="4">
    <location>
        <begin position="64"/>
        <end position="288"/>
    </location>
</feature>
<keyword evidence="3" id="KW-1133">Transmembrane helix</keyword>
<dbReference type="Proteomes" id="UP000285897">
    <property type="component" value="Unassembled WGS sequence"/>
</dbReference>
<accession>A0A415LAL4</accession>
<dbReference type="SMART" id="SM00062">
    <property type="entry name" value="PBPb"/>
    <property type="match status" value="1"/>
</dbReference>
<name>A0A415LAL4_9FIRM</name>